<dbReference type="InterPro" id="IPR016181">
    <property type="entry name" value="Acyl_CoA_acyltransferase"/>
</dbReference>
<dbReference type="AlphaFoldDB" id="A0A948WEV4"/>
<gene>
    <name evidence="2" type="ORF">KJ970_19525</name>
</gene>
<accession>A0A948WEV4</accession>
<dbReference type="SUPFAM" id="SSF55729">
    <property type="entry name" value="Acyl-CoA N-acyltransferases (Nat)"/>
    <property type="match status" value="1"/>
</dbReference>
<evidence type="ECO:0000259" key="1">
    <source>
        <dbReference type="PROSITE" id="PS51186"/>
    </source>
</evidence>
<dbReference type="Gene3D" id="3.40.630.30">
    <property type="match status" value="1"/>
</dbReference>
<proteinExistence type="predicted"/>
<sequence length="171" mass="19447">MHNDDSYRVPDFEIRPLCGDDRSWVSHLLREHWGSERSVSRGRMHAADELPGFLAVRNGERIGLLTYCIEKTGCEIVTLNSLIKNAGIGTELINSVRLVAAMAGCHKLWLITTNDNVDTLRFYQKRDFTLVAVHRNAIEESRRLKPEIPEIGFHGIPIRDEIELESVLKSP</sequence>
<dbReference type="Proteomes" id="UP000777784">
    <property type="component" value="Unassembled WGS sequence"/>
</dbReference>
<comment type="caution">
    <text evidence="2">The sequence shown here is derived from an EMBL/GenBank/DDBJ whole genome shotgun (WGS) entry which is preliminary data.</text>
</comment>
<reference evidence="2" key="1">
    <citation type="submission" date="2021-05" db="EMBL/GenBank/DDBJ databases">
        <title>Energy efficiency and biological interactions define the core microbiome of deep oligotrophic groundwater.</title>
        <authorList>
            <person name="Mehrshad M."/>
            <person name="Lopez-Fernandez M."/>
            <person name="Bell E."/>
            <person name="Bernier-Latmani R."/>
            <person name="Bertilsson S."/>
            <person name="Dopson M."/>
        </authorList>
    </citation>
    <scope>NUCLEOTIDE SEQUENCE</scope>
    <source>
        <strain evidence="2">Modern_marine.mb.64</strain>
    </source>
</reference>
<dbReference type="EMBL" id="JAHJDP010000114">
    <property type="protein sequence ID" value="MBU2693113.1"/>
    <property type="molecule type" value="Genomic_DNA"/>
</dbReference>
<protein>
    <submittedName>
        <fullName evidence="2">GNAT family N-acetyltransferase</fullName>
    </submittedName>
</protein>
<evidence type="ECO:0000313" key="2">
    <source>
        <dbReference type="EMBL" id="MBU2693113.1"/>
    </source>
</evidence>
<dbReference type="GO" id="GO:0016747">
    <property type="term" value="F:acyltransferase activity, transferring groups other than amino-acyl groups"/>
    <property type="evidence" value="ECO:0007669"/>
    <property type="project" value="InterPro"/>
</dbReference>
<dbReference type="PROSITE" id="PS51186">
    <property type="entry name" value="GNAT"/>
    <property type="match status" value="1"/>
</dbReference>
<evidence type="ECO:0000313" key="3">
    <source>
        <dbReference type="Proteomes" id="UP000777784"/>
    </source>
</evidence>
<dbReference type="CDD" id="cd04301">
    <property type="entry name" value="NAT_SF"/>
    <property type="match status" value="1"/>
</dbReference>
<feature type="domain" description="N-acetyltransferase" evidence="1">
    <location>
        <begin position="12"/>
        <end position="171"/>
    </location>
</feature>
<dbReference type="InterPro" id="IPR000182">
    <property type="entry name" value="GNAT_dom"/>
</dbReference>
<dbReference type="Pfam" id="PF00583">
    <property type="entry name" value="Acetyltransf_1"/>
    <property type="match status" value="1"/>
</dbReference>
<name>A0A948WEV4_UNCEI</name>
<organism evidence="2 3">
    <name type="scientific">Eiseniibacteriota bacterium</name>
    <dbReference type="NCBI Taxonomy" id="2212470"/>
    <lineage>
        <taxon>Bacteria</taxon>
        <taxon>Candidatus Eiseniibacteriota</taxon>
    </lineage>
</organism>